<dbReference type="InParanoid" id="A0A1X7VIH8"/>
<feature type="compositionally biased region" description="Low complexity" evidence="1">
    <location>
        <begin position="209"/>
        <end position="229"/>
    </location>
</feature>
<name>A0A1X7VIH8_AMPQE</name>
<reference evidence="2" key="1">
    <citation type="submission" date="2017-05" db="UniProtKB">
        <authorList>
            <consortium name="EnsemblMetazoa"/>
        </authorList>
    </citation>
    <scope>IDENTIFICATION</scope>
</reference>
<feature type="region of interest" description="Disordered" evidence="1">
    <location>
        <begin position="192"/>
        <end position="283"/>
    </location>
</feature>
<protein>
    <submittedName>
        <fullName evidence="2">Uncharacterized protein</fullName>
    </submittedName>
</protein>
<proteinExistence type="predicted"/>
<feature type="compositionally biased region" description="Gly residues" evidence="1">
    <location>
        <begin position="230"/>
        <end position="244"/>
    </location>
</feature>
<feature type="compositionally biased region" description="Low complexity" evidence="1">
    <location>
        <begin position="273"/>
        <end position="283"/>
    </location>
</feature>
<evidence type="ECO:0000313" key="2">
    <source>
        <dbReference type="EnsemblMetazoa" id="Aqu2.1.40151_001"/>
    </source>
</evidence>
<dbReference type="AlphaFoldDB" id="A0A1X7VIH8"/>
<feature type="compositionally biased region" description="Acidic residues" evidence="1">
    <location>
        <begin position="14"/>
        <end position="34"/>
    </location>
</feature>
<dbReference type="OrthoDB" id="10046233at2759"/>
<evidence type="ECO:0000256" key="1">
    <source>
        <dbReference type="SAM" id="MobiDB-lite"/>
    </source>
</evidence>
<sequence length="289" mass="29201">MYLPGFEDAYFSESESDDDAEDVDETSASDDEDEVREFVTDTFLMQEHDICFAHTLQLVVNNGMKEMGPVKKVLANVAAIISHFQKSQTATDILEGEISCKVVLDEYFYHTAGGACIGYDSRLHLYSFDGYVIISMATIMNDNTVHVHVRNQYVHVNGYLALNWAIMSCLCWCSKGSAGAGGTAGAPAGGTTGAPAGGTAGAPPGGTTGAPPRGTPRAAPGGTTGAPPRGTGGAPPGGIAGAPPGGIARAPAGGIAGAPPGGIAGSPPGGRMGSSSLLSGSGLGDLLIL</sequence>
<accession>A0A1X7VIH8</accession>
<feature type="region of interest" description="Disordered" evidence="1">
    <location>
        <begin position="1"/>
        <end position="34"/>
    </location>
</feature>
<organism evidence="2">
    <name type="scientific">Amphimedon queenslandica</name>
    <name type="common">Sponge</name>
    <dbReference type="NCBI Taxonomy" id="400682"/>
    <lineage>
        <taxon>Eukaryota</taxon>
        <taxon>Metazoa</taxon>
        <taxon>Porifera</taxon>
        <taxon>Demospongiae</taxon>
        <taxon>Heteroscleromorpha</taxon>
        <taxon>Haplosclerida</taxon>
        <taxon>Niphatidae</taxon>
        <taxon>Amphimedon</taxon>
    </lineage>
</organism>
<dbReference type="EnsemblMetazoa" id="Aqu2.1.40151_001">
    <property type="protein sequence ID" value="Aqu2.1.40151_001"/>
    <property type="gene ID" value="Aqu2.1.40151"/>
</dbReference>
<feature type="compositionally biased region" description="Gly residues" evidence="1">
    <location>
        <begin position="254"/>
        <end position="272"/>
    </location>
</feature>
<feature type="compositionally biased region" description="Gly residues" evidence="1">
    <location>
        <begin position="192"/>
        <end position="208"/>
    </location>
</feature>